<keyword evidence="3" id="KW-1185">Reference proteome</keyword>
<dbReference type="Proteomes" id="UP000053593">
    <property type="component" value="Unassembled WGS sequence"/>
</dbReference>
<dbReference type="AlphaFoldDB" id="A0A0D0ALR2"/>
<name>A0A0D0ALR2_9AGAR</name>
<proteinExistence type="predicted"/>
<evidence type="ECO:0000313" key="2">
    <source>
        <dbReference type="EMBL" id="KIK51170.1"/>
    </source>
</evidence>
<feature type="region of interest" description="Disordered" evidence="1">
    <location>
        <begin position="1"/>
        <end position="27"/>
    </location>
</feature>
<sequence length="180" mass="20136">MKSGEDREAPFFVDSGRADGTPNRTIPSMPLRRERGDAVHGVATAEYIFQVLTLISPLRSCPFLALPVTNNGIVETFDKEKLRAKDSPVSPQVSCFFVFFLLKVCLPFRGLFHNEPPVHLSDVFESSATHLLFTYPTYSNSLRNPDVYTVADSGTLRRKEPNRRFLESTFSIVFPSSGTS</sequence>
<evidence type="ECO:0000256" key="1">
    <source>
        <dbReference type="SAM" id="MobiDB-lite"/>
    </source>
</evidence>
<protein>
    <submittedName>
        <fullName evidence="2">Uncharacterized protein</fullName>
    </submittedName>
</protein>
<organism evidence="2 3">
    <name type="scientific">Collybiopsis luxurians FD-317 M1</name>
    <dbReference type="NCBI Taxonomy" id="944289"/>
    <lineage>
        <taxon>Eukaryota</taxon>
        <taxon>Fungi</taxon>
        <taxon>Dikarya</taxon>
        <taxon>Basidiomycota</taxon>
        <taxon>Agaricomycotina</taxon>
        <taxon>Agaricomycetes</taxon>
        <taxon>Agaricomycetidae</taxon>
        <taxon>Agaricales</taxon>
        <taxon>Marasmiineae</taxon>
        <taxon>Omphalotaceae</taxon>
        <taxon>Collybiopsis</taxon>
        <taxon>Collybiopsis luxurians</taxon>
    </lineage>
</organism>
<reference evidence="2 3" key="1">
    <citation type="submission" date="2014-04" db="EMBL/GenBank/DDBJ databases">
        <title>Evolutionary Origins and Diversification of the Mycorrhizal Mutualists.</title>
        <authorList>
            <consortium name="DOE Joint Genome Institute"/>
            <consortium name="Mycorrhizal Genomics Consortium"/>
            <person name="Kohler A."/>
            <person name="Kuo A."/>
            <person name="Nagy L.G."/>
            <person name="Floudas D."/>
            <person name="Copeland A."/>
            <person name="Barry K.W."/>
            <person name="Cichocki N."/>
            <person name="Veneault-Fourrey C."/>
            <person name="LaButti K."/>
            <person name="Lindquist E.A."/>
            <person name="Lipzen A."/>
            <person name="Lundell T."/>
            <person name="Morin E."/>
            <person name="Murat C."/>
            <person name="Riley R."/>
            <person name="Ohm R."/>
            <person name="Sun H."/>
            <person name="Tunlid A."/>
            <person name="Henrissat B."/>
            <person name="Grigoriev I.V."/>
            <person name="Hibbett D.S."/>
            <person name="Martin F."/>
        </authorList>
    </citation>
    <scope>NUCLEOTIDE SEQUENCE [LARGE SCALE GENOMIC DNA]</scope>
    <source>
        <strain evidence="2 3">FD-317 M1</strain>
    </source>
</reference>
<gene>
    <name evidence="2" type="ORF">GYMLUDRAFT_252279</name>
</gene>
<accession>A0A0D0ALR2</accession>
<evidence type="ECO:0000313" key="3">
    <source>
        <dbReference type="Proteomes" id="UP000053593"/>
    </source>
</evidence>
<dbReference type="EMBL" id="KN834870">
    <property type="protein sequence ID" value="KIK51170.1"/>
    <property type="molecule type" value="Genomic_DNA"/>
</dbReference>
<dbReference type="HOGENOM" id="CLU_1496364_0_0_1"/>